<evidence type="ECO:0000313" key="2">
    <source>
        <dbReference type="EMBL" id="KAG0485727.1"/>
    </source>
</evidence>
<feature type="compositionally biased region" description="Basic and acidic residues" evidence="1">
    <location>
        <begin position="7"/>
        <end position="18"/>
    </location>
</feature>
<sequence>MASLEPGSEHAKGKDKGAADAWKTGLKRKKKKKVKKTGFAWVDAGCGNRFCGRLGFRKDQEQNEGNIC</sequence>
<gene>
    <name evidence="2" type="ORF">HPP92_009806</name>
</gene>
<evidence type="ECO:0000313" key="3">
    <source>
        <dbReference type="Proteomes" id="UP000636800"/>
    </source>
</evidence>
<dbReference type="Proteomes" id="UP000636800">
    <property type="component" value="Unassembled WGS sequence"/>
</dbReference>
<accession>A0A835RGW9</accession>
<organism evidence="2 3">
    <name type="scientific">Vanilla planifolia</name>
    <name type="common">Vanilla</name>
    <dbReference type="NCBI Taxonomy" id="51239"/>
    <lineage>
        <taxon>Eukaryota</taxon>
        <taxon>Viridiplantae</taxon>
        <taxon>Streptophyta</taxon>
        <taxon>Embryophyta</taxon>
        <taxon>Tracheophyta</taxon>
        <taxon>Spermatophyta</taxon>
        <taxon>Magnoliopsida</taxon>
        <taxon>Liliopsida</taxon>
        <taxon>Asparagales</taxon>
        <taxon>Orchidaceae</taxon>
        <taxon>Vanilloideae</taxon>
        <taxon>Vanilleae</taxon>
        <taxon>Vanilla</taxon>
    </lineage>
</organism>
<dbReference type="EMBL" id="JADCNL010000004">
    <property type="protein sequence ID" value="KAG0485727.1"/>
    <property type="molecule type" value="Genomic_DNA"/>
</dbReference>
<keyword evidence="3" id="KW-1185">Reference proteome</keyword>
<proteinExistence type="predicted"/>
<name>A0A835RGW9_VANPL</name>
<feature type="region of interest" description="Disordered" evidence="1">
    <location>
        <begin position="1"/>
        <end position="32"/>
    </location>
</feature>
<dbReference type="AlphaFoldDB" id="A0A835RGW9"/>
<evidence type="ECO:0000256" key="1">
    <source>
        <dbReference type="SAM" id="MobiDB-lite"/>
    </source>
</evidence>
<protein>
    <submittedName>
        <fullName evidence="2">Uncharacterized protein</fullName>
    </submittedName>
</protein>
<reference evidence="2 3" key="1">
    <citation type="journal article" date="2020" name="Nat. Food">
        <title>A phased Vanilla planifolia genome enables genetic improvement of flavour and production.</title>
        <authorList>
            <person name="Hasing T."/>
            <person name="Tang H."/>
            <person name="Brym M."/>
            <person name="Khazi F."/>
            <person name="Huang T."/>
            <person name="Chambers A.H."/>
        </authorList>
    </citation>
    <scope>NUCLEOTIDE SEQUENCE [LARGE SCALE GENOMIC DNA]</scope>
    <source>
        <tissue evidence="2">Leaf</tissue>
    </source>
</reference>
<dbReference type="OrthoDB" id="2419at2759"/>
<comment type="caution">
    <text evidence="2">The sequence shown here is derived from an EMBL/GenBank/DDBJ whole genome shotgun (WGS) entry which is preliminary data.</text>
</comment>